<evidence type="ECO:0000256" key="2">
    <source>
        <dbReference type="ARBA" id="ARBA00022840"/>
    </source>
</evidence>
<dbReference type="GO" id="GO:0005524">
    <property type="term" value="F:ATP binding"/>
    <property type="evidence" value="ECO:0007669"/>
    <property type="project" value="UniProtKB-KW"/>
</dbReference>
<dbReference type="Proteomes" id="UP000295680">
    <property type="component" value="Unassembled WGS sequence"/>
</dbReference>
<dbReference type="SUPFAM" id="SSF52540">
    <property type="entry name" value="P-loop containing nucleoside triphosphate hydrolases"/>
    <property type="match status" value="1"/>
</dbReference>
<keyword evidence="1" id="KW-0547">Nucleotide-binding</keyword>
<dbReference type="Pfam" id="PF00196">
    <property type="entry name" value="GerE"/>
    <property type="match status" value="1"/>
</dbReference>
<dbReference type="PANTHER" id="PTHR16305:SF35">
    <property type="entry name" value="TRANSCRIPTIONAL ACTIVATOR DOMAIN"/>
    <property type="match status" value="1"/>
</dbReference>
<dbReference type="InterPro" id="IPR016032">
    <property type="entry name" value="Sig_transdc_resp-reg_C-effctor"/>
</dbReference>
<keyword evidence="2" id="KW-0067">ATP-binding</keyword>
<dbReference type="SMART" id="SM00421">
    <property type="entry name" value="HTH_LUXR"/>
    <property type="match status" value="1"/>
</dbReference>
<proteinExistence type="predicted"/>
<dbReference type="PRINTS" id="PR00038">
    <property type="entry name" value="HTHLUXR"/>
</dbReference>
<dbReference type="InterPro" id="IPR000792">
    <property type="entry name" value="Tscrpt_reg_LuxR_C"/>
</dbReference>
<dbReference type="GO" id="GO:0003677">
    <property type="term" value="F:DNA binding"/>
    <property type="evidence" value="ECO:0007669"/>
    <property type="project" value="InterPro"/>
</dbReference>
<feature type="domain" description="HTH luxR-type" evidence="3">
    <location>
        <begin position="781"/>
        <end position="846"/>
    </location>
</feature>
<dbReference type="PROSITE" id="PS50043">
    <property type="entry name" value="HTH_LUXR_2"/>
    <property type="match status" value="1"/>
</dbReference>
<dbReference type="SMART" id="SM00028">
    <property type="entry name" value="TPR"/>
    <property type="match status" value="5"/>
</dbReference>
<sequence length="847" mass="89801">MRGAVRRAVAGTRGVLVVSGDPGVGKTRILTELGRWCRQRGLASGGVLILDDVHLADESTAERIERSVRRRSSAPLLLAVGCRPRQLSPRLSAVLFDAAGEDHCEVLRPPGLSVDETAELLGLSARTLRLRRIHELSGGVPGYALALDRAWPPNVDLDREDALLAVPIRVGTGLQDELDALSAPARLAMRAAAVVGDQFAVGVVAKVAELDADATVRAVDELVDRDIVRPDAEGFTFRHPLVRAVVWQQAGLAWRWEAHSRAAAAVRAGGGPATSVARHMEHCAMPGDRQAVEVLVSAAVSTVHSAPATAAQWLGTALHLLPEDSEAEPWRAYLLTTRAHALAQIGRLQQSRDLLHEALTLMPHTGDSARLWPVVLSARVERSLGHLHEAHARLVAELTGVHLGQTASEALLTLEIAAGCLARGDLDGVRRWATKALALADDHHGEWILYTAVSAGLLILTTADGREQEASIRHVAAVVPVIDAATDGELMPRLDAVASVAQGEMRSERYRDAIRHYERGIRLARRGGRRLLLGDLLVGAAQAHNWSGQLDQALSCAEDALELSASPATHTAALAELCRVAIWRDKADNAVRLGQEAVRLAGPPDTFQARLSLCLLGVALLRAGQPAECVEHVLRATTGVPPCMLPWICGVLTQAELARGDVVAANHWARRASAAATEALPGGQGFGHLALGQVALAGGEAMAARASAAAAARAFAAAEMPLLVGSAHLLDGEACIELRDREAALSELGVAGRTAQARGAVALQDQVSNALRRLGSRMPRPRDAPGGLTTREEEIAQLIGAGLTNRQIGDRLRLSTRTIESHLTRIYGKVGVSGRAALAVAVCKERG</sequence>
<dbReference type="PROSITE" id="PS00622">
    <property type="entry name" value="HTH_LUXR_1"/>
    <property type="match status" value="1"/>
</dbReference>
<dbReference type="GO" id="GO:0006355">
    <property type="term" value="P:regulation of DNA-templated transcription"/>
    <property type="evidence" value="ECO:0007669"/>
    <property type="project" value="InterPro"/>
</dbReference>
<evidence type="ECO:0000313" key="5">
    <source>
        <dbReference type="Proteomes" id="UP000295680"/>
    </source>
</evidence>
<protein>
    <submittedName>
        <fullName evidence="4">Regulatory LuxR family protein</fullName>
    </submittedName>
</protein>
<dbReference type="SUPFAM" id="SSF46894">
    <property type="entry name" value="C-terminal effector domain of the bipartite response regulators"/>
    <property type="match status" value="1"/>
</dbReference>
<evidence type="ECO:0000259" key="3">
    <source>
        <dbReference type="PROSITE" id="PS50043"/>
    </source>
</evidence>
<evidence type="ECO:0000313" key="4">
    <source>
        <dbReference type="EMBL" id="TCO45260.1"/>
    </source>
</evidence>
<gene>
    <name evidence="4" type="ORF">EV192_12124</name>
</gene>
<dbReference type="CDD" id="cd06170">
    <property type="entry name" value="LuxR_C_like"/>
    <property type="match status" value="1"/>
</dbReference>
<dbReference type="InterPro" id="IPR011990">
    <property type="entry name" value="TPR-like_helical_dom_sf"/>
</dbReference>
<dbReference type="Gene3D" id="1.10.10.10">
    <property type="entry name" value="Winged helix-like DNA-binding domain superfamily/Winged helix DNA-binding domain"/>
    <property type="match status" value="1"/>
</dbReference>
<dbReference type="SUPFAM" id="SSF48452">
    <property type="entry name" value="TPR-like"/>
    <property type="match status" value="1"/>
</dbReference>
<dbReference type="InterPro" id="IPR036388">
    <property type="entry name" value="WH-like_DNA-bd_sf"/>
</dbReference>
<dbReference type="InterPro" id="IPR027417">
    <property type="entry name" value="P-loop_NTPase"/>
</dbReference>
<accession>A0A4V2S3P9</accession>
<dbReference type="EMBL" id="SLWS01000021">
    <property type="protein sequence ID" value="TCO45260.1"/>
    <property type="molecule type" value="Genomic_DNA"/>
</dbReference>
<keyword evidence="5" id="KW-1185">Reference proteome</keyword>
<dbReference type="PANTHER" id="PTHR16305">
    <property type="entry name" value="TESTICULAR SOLUBLE ADENYLYL CYCLASE"/>
    <property type="match status" value="1"/>
</dbReference>
<dbReference type="RefSeq" id="WP_132126151.1">
    <property type="nucleotide sequence ID" value="NZ_SLWS01000021.1"/>
</dbReference>
<name>A0A4V2S3P9_9PSEU</name>
<organism evidence="4 5">
    <name type="scientific">Actinocrispum wychmicini</name>
    <dbReference type="NCBI Taxonomy" id="1213861"/>
    <lineage>
        <taxon>Bacteria</taxon>
        <taxon>Bacillati</taxon>
        <taxon>Actinomycetota</taxon>
        <taxon>Actinomycetes</taxon>
        <taxon>Pseudonocardiales</taxon>
        <taxon>Pseudonocardiaceae</taxon>
        <taxon>Actinocrispum</taxon>
    </lineage>
</organism>
<comment type="caution">
    <text evidence="4">The sequence shown here is derived from an EMBL/GenBank/DDBJ whole genome shotgun (WGS) entry which is preliminary data.</text>
</comment>
<evidence type="ECO:0000256" key="1">
    <source>
        <dbReference type="ARBA" id="ARBA00022741"/>
    </source>
</evidence>
<dbReference type="GO" id="GO:0005737">
    <property type="term" value="C:cytoplasm"/>
    <property type="evidence" value="ECO:0007669"/>
    <property type="project" value="TreeGrafter"/>
</dbReference>
<dbReference type="AlphaFoldDB" id="A0A4V2S3P9"/>
<dbReference type="InterPro" id="IPR019734">
    <property type="entry name" value="TPR_rpt"/>
</dbReference>
<dbReference type="OrthoDB" id="4500249at2"/>
<reference evidence="4 5" key="1">
    <citation type="submission" date="2019-03" db="EMBL/GenBank/DDBJ databases">
        <title>Genomic Encyclopedia of Type Strains, Phase IV (KMG-IV): sequencing the most valuable type-strain genomes for metagenomic binning, comparative biology and taxonomic classification.</title>
        <authorList>
            <person name="Goeker M."/>
        </authorList>
    </citation>
    <scope>NUCLEOTIDE SEQUENCE [LARGE SCALE GENOMIC DNA]</scope>
    <source>
        <strain evidence="4 5">DSM 45934</strain>
    </source>
</reference>
<dbReference type="GO" id="GO:0004016">
    <property type="term" value="F:adenylate cyclase activity"/>
    <property type="evidence" value="ECO:0007669"/>
    <property type="project" value="TreeGrafter"/>
</dbReference>
<dbReference type="Gene3D" id="1.25.40.10">
    <property type="entry name" value="Tetratricopeptide repeat domain"/>
    <property type="match status" value="2"/>
</dbReference>